<comment type="caution">
    <text evidence="4">The sequence shown here is derived from an EMBL/GenBank/DDBJ whole genome shotgun (WGS) entry which is preliminary data.</text>
</comment>
<dbReference type="PANTHER" id="PTHR44591">
    <property type="entry name" value="STRESS RESPONSE REGULATOR PROTEIN 1"/>
    <property type="match status" value="1"/>
</dbReference>
<evidence type="ECO:0000259" key="3">
    <source>
        <dbReference type="PROSITE" id="PS50110"/>
    </source>
</evidence>
<evidence type="ECO:0000256" key="1">
    <source>
        <dbReference type="ARBA" id="ARBA00022553"/>
    </source>
</evidence>
<reference evidence="4" key="2">
    <citation type="submission" date="2020-10" db="EMBL/GenBank/DDBJ databases">
        <title>Mucilaginibacter sp. nov., isolated from soil.</title>
        <authorList>
            <person name="Jeon C.O."/>
        </authorList>
    </citation>
    <scope>NUCLEOTIDE SEQUENCE</scope>
    <source>
        <strain evidence="4">R11</strain>
    </source>
</reference>
<name>A0A965ZJL3_9SPHI</name>
<gene>
    <name evidence="4" type="ORF">GSY63_21005</name>
</gene>
<feature type="modified residue" description="4-aspartylphosphate" evidence="2">
    <location>
        <position position="56"/>
    </location>
</feature>
<dbReference type="InterPro" id="IPR050595">
    <property type="entry name" value="Bact_response_regulator"/>
</dbReference>
<dbReference type="EMBL" id="WWEO01000045">
    <property type="protein sequence ID" value="NCD71855.1"/>
    <property type="molecule type" value="Genomic_DNA"/>
</dbReference>
<dbReference type="Proteomes" id="UP000638732">
    <property type="component" value="Unassembled WGS sequence"/>
</dbReference>
<feature type="domain" description="Response regulatory" evidence="3">
    <location>
        <begin position="7"/>
        <end position="121"/>
    </location>
</feature>
<dbReference type="Pfam" id="PF00072">
    <property type="entry name" value="Response_reg"/>
    <property type="match status" value="1"/>
</dbReference>
<dbReference type="RefSeq" id="WP_166587831.1">
    <property type="nucleotide sequence ID" value="NZ_WWEO01000045.1"/>
</dbReference>
<keyword evidence="5" id="KW-1185">Reference proteome</keyword>
<evidence type="ECO:0000256" key="2">
    <source>
        <dbReference type="PROSITE-ProRule" id="PRU00169"/>
    </source>
</evidence>
<reference evidence="4" key="1">
    <citation type="submission" date="2020-01" db="EMBL/GenBank/DDBJ databases">
        <authorList>
            <person name="Seo Y.L."/>
        </authorList>
    </citation>
    <scope>NUCLEOTIDE SEQUENCE</scope>
    <source>
        <strain evidence="4">R11</strain>
    </source>
</reference>
<sequence>MTSKNKRVLILDDNEDMLELVKEIMLNEGYEVEGFTSTDDIIQLVKQHQPDLVITDYILSGINGGEYCHQIKVHPETSHIPVIMLSAFTRVLESLGNYGWDAFIAKPFSLDEITNTVKDLLNLSEENCCA</sequence>
<dbReference type="PROSITE" id="PS50110">
    <property type="entry name" value="RESPONSE_REGULATORY"/>
    <property type="match status" value="1"/>
</dbReference>
<dbReference type="AlphaFoldDB" id="A0A965ZJL3"/>
<dbReference type="SUPFAM" id="SSF52172">
    <property type="entry name" value="CheY-like"/>
    <property type="match status" value="1"/>
</dbReference>
<organism evidence="4 5">
    <name type="scientific">Mucilaginibacter agri</name>
    <dbReference type="NCBI Taxonomy" id="2695265"/>
    <lineage>
        <taxon>Bacteria</taxon>
        <taxon>Pseudomonadati</taxon>
        <taxon>Bacteroidota</taxon>
        <taxon>Sphingobacteriia</taxon>
        <taxon>Sphingobacteriales</taxon>
        <taxon>Sphingobacteriaceae</taxon>
        <taxon>Mucilaginibacter</taxon>
    </lineage>
</organism>
<proteinExistence type="predicted"/>
<dbReference type="Gene3D" id="3.40.50.2300">
    <property type="match status" value="1"/>
</dbReference>
<dbReference type="InterPro" id="IPR011006">
    <property type="entry name" value="CheY-like_superfamily"/>
</dbReference>
<accession>A0A965ZJL3</accession>
<evidence type="ECO:0000313" key="5">
    <source>
        <dbReference type="Proteomes" id="UP000638732"/>
    </source>
</evidence>
<dbReference type="GO" id="GO:0000160">
    <property type="term" value="P:phosphorelay signal transduction system"/>
    <property type="evidence" value="ECO:0007669"/>
    <property type="project" value="InterPro"/>
</dbReference>
<dbReference type="PANTHER" id="PTHR44591:SF3">
    <property type="entry name" value="RESPONSE REGULATORY DOMAIN-CONTAINING PROTEIN"/>
    <property type="match status" value="1"/>
</dbReference>
<protein>
    <submittedName>
        <fullName evidence="4">Response regulator</fullName>
    </submittedName>
</protein>
<dbReference type="SMART" id="SM00448">
    <property type="entry name" value="REC"/>
    <property type="match status" value="1"/>
</dbReference>
<keyword evidence="1 2" id="KW-0597">Phosphoprotein</keyword>
<dbReference type="InterPro" id="IPR001789">
    <property type="entry name" value="Sig_transdc_resp-reg_receiver"/>
</dbReference>
<evidence type="ECO:0000313" key="4">
    <source>
        <dbReference type="EMBL" id="NCD71855.1"/>
    </source>
</evidence>